<feature type="compositionally biased region" description="Polar residues" evidence="1">
    <location>
        <begin position="16"/>
        <end position="32"/>
    </location>
</feature>
<protein>
    <submittedName>
        <fullName evidence="2">(northern house mosquito) hypothetical protein</fullName>
    </submittedName>
</protein>
<reference evidence="2" key="1">
    <citation type="submission" date="2021-05" db="EMBL/GenBank/DDBJ databases">
        <authorList>
            <person name="Alioto T."/>
            <person name="Alioto T."/>
            <person name="Gomez Garrido J."/>
        </authorList>
    </citation>
    <scope>NUCLEOTIDE SEQUENCE</scope>
</reference>
<evidence type="ECO:0000256" key="1">
    <source>
        <dbReference type="SAM" id="MobiDB-lite"/>
    </source>
</evidence>
<accession>A0A8D8G8Z8</accession>
<organism evidence="2">
    <name type="scientific">Culex pipiens</name>
    <name type="common">House mosquito</name>
    <dbReference type="NCBI Taxonomy" id="7175"/>
    <lineage>
        <taxon>Eukaryota</taxon>
        <taxon>Metazoa</taxon>
        <taxon>Ecdysozoa</taxon>
        <taxon>Arthropoda</taxon>
        <taxon>Hexapoda</taxon>
        <taxon>Insecta</taxon>
        <taxon>Pterygota</taxon>
        <taxon>Neoptera</taxon>
        <taxon>Endopterygota</taxon>
        <taxon>Diptera</taxon>
        <taxon>Nematocera</taxon>
        <taxon>Culicoidea</taxon>
        <taxon>Culicidae</taxon>
        <taxon>Culicinae</taxon>
        <taxon>Culicini</taxon>
        <taxon>Culex</taxon>
        <taxon>Culex</taxon>
    </lineage>
</organism>
<sequence length="229" mass="25087">MPHFASSLARKRTDRNSPSWSTNCINGESSPTSPQPAYLRLQSSPSPTSIWRRCKSPRKTPTGSSCCRKSCPSCTPWSPPPNHSLRGPHGTPSRSRGRLAGVTATCGLPTSASCATITIPAVLTRAITMCWASRRPTGCCASGRRPRWRVRWERPTLLSEGRRFWGATLTRLFGRVGARWRVRNSSPTATSGSCAGCYIRQPSSSCMPIKTEPTGLRHEMTRRCIVLGT</sequence>
<dbReference type="AlphaFoldDB" id="A0A8D8G8Z8"/>
<dbReference type="EMBL" id="HBUE01136758">
    <property type="protein sequence ID" value="CAG6498915.1"/>
    <property type="molecule type" value="Transcribed_RNA"/>
</dbReference>
<evidence type="ECO:0000313" key="2">
    <source>
        <dbReference type="EMBL" id="CAG6498915.1"/>
    </source>
</evidence>
<proteinExistence type="predicted"/>
<feature type="region of interest" description="Disordered" evidence="1">
    <location>
        <begin position="1"/>
        <end position="74"/>
    </location>
</feature>
<name>A0A8D8G8Z8_CULPI</name>